<feature type="binding site" evidence="8">
    <location>
        <position position="8"/>
    </location>
    <ligand>
        <name>Mg(2+)</name>
        <dbReference type="ChEBI" id="CHEBI:18420"/>
    </ligand>
</feature>
<keyword evidence="1 8" id="KW-0444">Lipid biosynthesis</keyword>
<evidence type="ECO:0000256" key="7">
    <source>
        <dbReference type="ARBA" id="ARBA00023160"/>
    </source>
</evidence>
<dbReference type="Gene3D" id="3.90.470.20">
    <property type="entry name" value="4'-phosphopantetheinyl transferase domain"/>
    <property type="match status" value="1"/>
</dbReference>
<keyword evidence="11" id="KW-1185">Reference proteome</keyword>
<dbReference type="InterPro" id="IPR037143">
    <property type="entry name" value="4-PPantetheinyl_Trfase_dom_sf"/>
</dbReference>
<evidence type="ECO:0000256" key="8">
    <source>
        <dbReference type="HAMAP-Rule" id="MF_00101"/>
    </source>
</evidence>
<accession>A0ABP8ISV2</accession>
<dbReference type="NCBIfam" id="TIGR00556">
    <property type="entry name" value="pantethn_trn"/>
    <property type="match status" value="1"/>
</dbReference>
<dbReference type="InterPro" id="IPR002582">
    <property type="entry name" value="ACPS"/>
</dbReference>
<keyword evidence="2 8" id="KW-0808">Transferase</keyword>
<dbReference type="SUPFAM" id="SSF56214">
    <property type="entry name" value="4'-phosphopantetheinyl transferase"/>
    <property type="match status" value="1"/>
</dbReference>
<feature type="binding site" evidence="8">
    <location>
        <position position="56"/>
    </location>
    <ligand>
        <name>Mg(2+)</name>
        <dbReference type="ChEBI" id="CHEBI:18420"/>
    </ligand>
</feature>
<dbReference type="RefSeq" id="WP_345238540.1">
    <property type="nucleotide sequence ID" value="NZ_BAABGZ010000082.1"/>
</dbReference>
<comment type="subcellular location">
    <subcellularLocation>
        <location evidence="8">Cytoplasm</location>
    </subcellularLocation>
</comment>
<proteinExistence type="inferred from homology"/>
<dbReference type="Pfam" id="PF01648">
    <property type="entry name" value="ACPS"/>
    <property type="match status" value="1"/>
</dbReference>
<keyword evidence="7 8" id="KW-0275">Fatty acid biosynthesis</keyword>
<evidence type="ECO:0000256" key="3">
    <source>
        <dbReference type="ARBA" id="ARBA00022723"/>
    </source>
</evidence>
<name>A0ABP8ISV2_9BACT</name>
<protein>
    <recommendedName>
        <fullName evidence="8">Holo-[acyl-carrier-protein] synthase</fullName>
        <shortName evidence="8">Holo-ACP synthase</shortName>
        <ecNumber evidence="8">2.7.8.7</ecNumber>
    </recommendedName>
    <alternativeName>
        <fullName evidence="8">4'-phosphopantetheinyl transferase AcpS</fullName>
    </alternativeName>
</protein>
<keyword evidence="8" id="KW-0963">Cytoplasm</keyword>
<dbReference type="InterPro" id="IPR008278">
    <property type="entry name" value="4-PPantetheinyl_Trfase_dom"/>
</dbReference>
<evidence type="ECO:0000259" key="9">
    <source>
        <dbReference type="Pfam" id="PF01648"/>
    </source>
</evidence>
<evidence type="ECO:0000313" key="11">
    <source>
        <dbReference type="Proteomes" id="UP001501153"/>
    </source>
</evidence>
<evidence type="ECO:0000256" key="2">
    <source>
        <dbReference type="ARBA" id="ARBA00022679"/>
    </source>
</evidence>
<dbReference type="NCBIfam" id="TIGR00516">
    <property type="entry name" value="acpS"/>
    <property type="match status" value="1"/>
</dbReference>
<evidence type="ECO:0000256" key="5">
    <source>
        <dbReference type="ARBA" id="ARBA00022842"/>
    </source>
</evidence>
<feature type="domain" description="4'-phosphopantetheinyl transferase" evidence="9">
    <location>
        <begin position="4"/>
        <end position="100"/>
    </location>
</feature>
<evidence type="ECO:0000256" key="6">
    <source>
        <dbReference type="ARBA" id="ARBA00023098"/>
    </source>
</evidence>
<reference evidence="11" key="1">
    <citation type="journal article" date="2019" name="Int. J. Syst. Evol. Microbiol.">
        <title>The Global Catalogue of Microorganisms (GCM) 10K type strain sequencing project: providing services to taxonomists for standard genome sequencing and annotation.</title>
        <authorList>
            <consortium name="The Broad Institute Genomics Platform"/>
            <consortium name="The Broad Institute Genome Sequencing Center for Infectious Disease"/>
            <person name="Wu L."/>
            <person name="Ma J."/>
        </authorList>
    </citation>
    <scope>NUCLEOTIDE SEQUENCE [LARGE SCALE GENOMIC DNA]</scope>
    <source>
        <strain evidence="11">JCM 17923</strain>
    </source>
</reference>
<comment type="function">
    <text evidence="8">Transfers the 4'-phosphopantetheine moiety from coenzyme A to a Ser of acyl-carrier-protein.</text>
</comment>
<comment type="catalytic activity">
    <reaction evidence="8">
        <text>apo-[ACP] + CoA = holo-[ACP] + adenosine 3',5'-bisphosphate + H(+)</text>
        <dbReference type="Rhea" id="RHEA:12068"/>
        <dbReference type="Rhea" id="RHEA-COMP:9685"/>
        <dbReference type="Rhea" id="RHEA-COMP:9690"/>
        <dbReference type="ChEBI" id="CHEBI:15378"/>
        <dbReference type="ChEBI" id="CHEBI:29999"/>
        <dbReference type="ChEBI" id="CHEBI:57287"/>
        <dbReference type="ChEBI" id="CHEBI:58343"/>
        <dbReference type="ChEBI" id="CHEBI:64479"/>
        <dbReference type="EC" id="2.7.8.7"/>
    </reaction>
</comment>
<keyword evidence="5 8" id="KW-0460">Magnesium</keyword>
<dbReference type="HAMAP" id="MF_00101">
    <property type="entry name" value="AcpS"/>
    <property type="match status" value="1"/>
</dbReference>
<evidence type="ECO:0000256" key="4">
    <source>
        <dbReference type="ARBA" id="ARBA00022832"/>
    </source>
</evidence>
<evidence type="ECO:0000256" key="1">
    <source>
        <dbReference type="ARBA" id="ARBA00022516"/>
    </source>
</evidence>
<dbReference type="EC" id="2.7.8.7" evidence="8"/>
<comment type="similarity">
    <text evidence="8">Belongs to the P-Pant transferase superfamily. AcpS family.</text>
</comment>
<sequence>MVLGIGIDIIETARIAEKLQRSRGLMEKVFSPAEIEYCQRMAEPMQHFAGRFAAKEALIKALGFGLTGYLDLKDAAIANNELGAPYFVFAGEMSRIIQERSVGRVHVTISHIQLAACAVVVLEA</sequence>
<comment type="cofactor">
    <cofactor evidence="8">
        <name>Mg(2+)</name>
        <dbReference type="ChEBI" id="CHEBI:18420"/>
    </cofactor>
</comment>
<keyword evidence="3 8" id="KW-0479">Metal-binding</keyword>
<dbReference type="InterPro" id="IPR004568">
    <property type="entry name" value="Ppantetheine-prot_Trfase_dom"/>
</dbReference>
<organism evidence="10 11">
    <name type="scientific">Hymenobacter saemangeumensis</name>
    <dbReference type="NCBI Taxonomy" id="1084522"/>
    <lineage>
        <taxon>Bacteria</taxon>
        <taxon>Pseudomonadati</taxon>
        <taxon>Bacteroidota</taxon>
        <taxon>Cytophagia</taxon>
        <taxon>Cytophagales</taxon>
        <taxon>Hymenobacteraceae</taxon>
        <taxon>Hymenobacter</taxon>
    </lineage>
</organism>
<evidence type="ECO:0000313" key="10">
    <source>
        <dbReference type="EMBL" id="GAA4371083.1"/>
    </source>
</evidence>
<dbReference type="Proteomes" id="UP001501153">
    <property type="component" value="Unassembled WGS sequence"/>
</dbReference>
<keyword evidence="6 8" id="KW-0443">Lipid metabolism</keyword>
<keyword evidence="4 8" id="KW-0276">Fatty acid metabolism</keyword>
<gene>
    <name evidence="8" type="primary">acpS</name>
    <name evidence="10" type="ORF">GCM10023185_46220</name>
</gene>
<comment type="caution">
    <text evidence="10">The sequence shown here is derived from an EMBL/GenBank/DDBJ whole genome shotgun (WGS) entry which is preliminary data.</text>
</comment>
<dbReference type="EMBL" id="BAABGZ010000082">
    <property type="protein sequence ID" value="GAA4371083.1"/>
    <property type="molecule type" value="Genomic_DNA"/>
</dbReference>